<dbReference type="EMBL" id="JAVRRT010000002">
    <property type="protein sequence ID" value="KAK5174727.1"/>
    <property type="molecule type" value="Genomic_DNA"/>
</dbReference>
<keyword evidence="3" id="KW-1185">Reference proteome</keyword>
<dbReference type="Pfam" id="PF00646">
    <property type="entry name" value="F-box"/>
    <property type="match status" value="1"/>
</dbReference>
<sequence length="380" mass="42838">MGFSERVCQICGVSFNVGRIRTKDEPTKAGWGGRLRGNSPVFDPECEADGCANEERMIPEFVCHDGSVSEAEQAIEHLAGPSCISTSGYSGHRITWKEMKDCTQVQCLKYKASDWEPEPGDEDFVLQSRDAFLTGISTGAPDEFEVHRLEPVRHGVRDTPMTNELLDDDSEDGMPMHAQCFQVFRELSIRKFGRTDIDSLIDLWAQQGSMENRFDDFQETLDLQLVVHQLHRHVPGTEYMVAHPHDVEGLNDLIDRCTINGAAHTDAVFENSDDKAHVADPFASLPPELRLMLLLQLERTDVTNLRLVSRSFQQLPQKYFHNLITTEMPRVWEIDNQEPGTINWHQLWCALSAADGGAGVDELVRAWVTDGEYLHVSAEL</sequence>
<accession>A0AAV9PQY4</accession>
<organism evidence="2 3">
    <name type="scientific">Saxophila tyrrhenica</name>
    <dbReference type="NCBI Taxonomy" id="1690608"/>
    <lineage>
        <taxon>Eukaryota</taxon>
        <taxon>Fungi</taxon>
        <taxon>Dikarya</taxon>
        <taxon>Ascomycota</taxon>
        <taxon>Pezizomycotina</taxon>
        <taxon>Dothideomycetes</taxon>
        <taxon>Dothideomycetidae</taxon>
        <taxon>Mycosphaerellales</taxon>
        <taxon>Extremaceae</taxon>
        <taxon>Saxophila</taxon>
    </lineage>
</organism>
<evidence type="ECO:0000259" key="1">
    <source>
        <dbReference type="PROSITE" id="PS50181"/>
    </source>
</evidence>
<reference evidence="2 3" key="1">
    <citation type="submission" date="2023-08" db="EMBL/GenBank/DDBJ databases">
        <title>Black Yeasts Isolated from many extreme environments.</title>
        <authorList>
            <person name="Coleine C."/>
            <person name="Stajich J.E."/>
            <person name="Selbmann L."/>
        </authorList>
    </citation>
    <scope>NUCLEOTIDE SEQUENCE [LARGE SCALE GENOMIC DNA]</scope>
    <source>
        <strain evidence="2 3">CCFEE 5935</strain>
    </source>
</reference>
<dbReference type="InterPro" id="IPR001810">
    <property type="entry name" value="F-box_dom"/>
</dbReference>
<dbReference type="PROSITE" id="PS50181">
    <property type="entry name" value="FBOX"/>
    <property type="match status" value="1"/>
</dbReference>
<dbReference type="InterPro" id="IPR036047">
    <property type="entry name" value="F-box-like_dom_sf"/>
</dbReference>
<protein>
    <recommendedName>
        <fullName evidence="1">F-box domain-containing protein</fullName>
    </recommendedName>
</protein>
<dbReference type="Proteomes" id="UP001337655">
    <property type="component" value="Unassembled WGS sequence"/>
</dbReference>
<evidence type="ECO:0000313" key="3">
    <source>
        <dbReference type="Proteomes" id="UP001337655"/>
    </source>
</evidence>
<feature type="domain" description="F-box" evidence="1">
    <location>
        <begin position="279"/>
        <end position="323"/>
    </location>
</feature>
<dbReference type="GeneID" id="89923156"/>
<dbReference type="AlphaFoldDB" id="A0AAV9PQY4"/>
<comment type="caution">
    <text evidence="2">The sequence shown here is derived from an EMBL/GenBank/DDBJ whole genome shotgun (WGS) entry which is preliminary data.</text>
</comment>
<dbReference type="RefSeq" id="XP_064663396.1">
    <property type="nucleotide sequence ID" value="XM_064799069.1"/>
</dbReference>
<proteinExistence type="predicted"/>
<name>A0AAV9PQY4_9PEZI</name>
<evidence type="ECO:0000313" key="2">
    <source>
        <dbReference type="EMBL" id="KAK5174727.1"/>
    </source>
</evidence>
<gene>
    <name evidence="2" type="ORF">LTR77_001809</name>
</gene>
<dbReference type="SUPFAM" id="SSF81383">
    <property type="entry name" value="F-box domain"/>
    <property type="match status" value="1"/>
</dbReference>